<evidence type="ECO:0000256" key="7">
    <source>
        <dbReference type="ARBA" id="ARBA00022786"/>
    </source>
</evidence>
<dbReference type="GO" id="GO:0016020">
    <property type="term" value="C:membrane"/>
    <property type="evidence" value="ECO:0007669"/>
    <property type="project" value="UniProtKB-SubCell"/>
</dbReference>
<comment type="pathway">
    <text evidence="2">Protein modification; protein ubiquitination.</text>
</comment>
<dbReference type="GO" id="GO:0016567">
    <property type="term" value="P:protein ubiquitination"/>
    <property type="evidence" value="ECO:0007669"/>
    <property type="project" value="TreeGrafter"/>
</dbReference>
<reference evidence="16 17" key="1">
    <citation type="submission" date="2024-01" db="EMBL/GenBank/DDBJ databases">
        <title>Genome assemblies of Stephania.</title>
        <authorList>
            <person name="Yang L."/>
        </authorList>
    </citation>
    <scope>NUCLEOTIDE SEQUENCE [LARGE SCALE GENOMIC DNA]</scope>
    <source>
        <strain evidence="16">QJT</strain>
        <tissue evidence="16">Leaf</tissue>
    </source>
</reference>
<evidence type="ECO:0000259" key="15">
    <source>
        <dbReference type="PROSITE" id="PS50089"/>
    </source>
</evidence>
<dbReference type="SUPFAM" id="SSF57850">
    <property type="entry name" value="RING/U-box"/>
    <property type="match status" value="1"/>
</dbReference>
<comment type="similarity">
    <text evidence="11">Belongs to the RING-type zinc finger family. ATL subfamily.</text>
</comment>
<feature type="region of interest" description="Disordered" evidence="13">
    <location>
        <begin position="59"/>
        <end position="95"/>
    </location>
</feature>
<dbReference type="PROSITE" id="PS50089">
    <property type="entry name" value="ZF_RING_2"/>
    <property type="match status" value="1"/>
</dbReference>
<accession>A0AAP0K2Y0</accession>
<feature type="domain" description="RING-type" evidence="15">
    <location>
        <begin position="127"/>
        <end position="170"/>
    </location>
</feature>
<evidence type="ECO:0000256" key="5">
    <source>
        <dbReference type="ARBA" id="ARBA00022723"/>
    </source>
</evidence>
<dbReference type="EMBL" id="JBBNAE010000002">
    <property type="protein sequence ID" value="KAK9144801.1"/>
    <property type="molecule type" value="Genomic_DNA"/>
</dbReference>
<keyword evidence="10 14" id="KW-0472">Membrane</keyword>
<feature type="region of interest" description="Disordered" evidence="13">
    <location>
        <begin position="187"/>
        <end position="221"/>
    </location>
</feature>
<evidence type="ECO:0000256" key="6">
    <source>
        <dbReference type="ARBA" id="ARBA00022771"/>
    </source>
</evidence>
<dbReference type="CDD" id="cd16461">
    <property type="entry name" value="RING-H2_EL5-like"/>
    <property type="match status" value="1"/>
</dbReference>
<dbReference type="Proteomes" id="UP001417504">
    <property type="component" value="Unassembled WGS sequence"/>
</dbReference>
<dbReference type="PANTHER" id="PTHR45768">
    <property type="entry name" value="E3 UBIQUITIN-PROTEIN LIGASE RNF13-LIKE"/>
    <property type="match status" value="1"/>
</dbReference>
<gene>
    <name evidence="16" type="ORF">Sjap_004704</name>
</gene>
<name>A0AAP0K2Y0_9MAGN</name>
<evidence type="ECO:0000256" key="12">
    <source>
        <dbReference type="PROSITE-ProRule" id="PRU00175"/>
    </source>
</evidence>
<feature type="transmembrane region" description="Helical" evidence="14">
    <location>
        <begin position="28"/>
        <end position="49"/>
    </location>
</feature>
<keyword evidence="4 14" id="KW-0812">Transmembrane</keyword>
<keyword evidence="8" id="KW-0862">Zinc</keyword>
<proteinExistence type="inferred from homology"/>
<evidence type="ECO:0000256" key="4">
    <source>
        <dbReference type="ARBA" id="ARBA00022692"/>
    </source>
</evidence>
<dbReference type="InterPro" id="IPR013083">
    <property type="entry name" value="Znf_RING/FYVE/PHD"/>
</dbReference>
<keyword evidence="7" id="KW-0833">Ubl conjugation pathway</keyword>
<protein>
    <recommendedName>
        <fullName evidence="15">RING-type domain-containing protein</fullName>
    </recommendedName>
</protein>
<evidence type="ECO:0000256" key="2">
    <source>
        <dbReference type="ARBA" id="ARBA00004906"/>
    </source>
</evidence>
<evidence type="ECO:0000256" key="9">
    <source>
        <dbReference type="ARBA" id="ARBA00022989"/>
    </source>
</evidence>
<evidence type="ECO:0000313" key="17">
    <source>
        <dbReference type="Proteomes" id="UP001417504"/>
    </source>
</evidence>
<dbReference type="GO" id="GO:0016740">
    <property type="term" value="F:transferase activity"/>
    <property type="evidence" value="ECO:0007669"/>
    <property type="project" value="UniProtKB-KW"/>
</dbReference>
<dbReference type="SMART" id="SM00184">
    <property type="entry name" value="RING"/>
    <property type="match status" value="1"/>
</dbReference>
<comment type="caution">
    <text evidence="16">The sequence shown here is derived from an EMBL/GenBank/DDBJ whole genome shotgun (WGS) entry which is preliminary data.</text>
</comment>
<keyword evidence="5" id="KW-0479">Metal-binding</keyword>
<evidence type="ECO:0000256" key="1">
    <source>
        <dbReference type="ARBA" id="ARBA00004167"/>
    </source>
</evidence>
<sequence>MRRLLEPSPPLPPLSSNSPAEAGVNPSLMFIGGIVVFVFVVSISLHFLLRYFHRRCGSSDNGENDVEAPAPAVRSSGRRVAPEEVDSQPDHRNPLLESLPLFSYSEIRRSSSSSSSSASNSATAADCAVCLSKFEQHDMLRLLPLCCHAFHACCIDTWLLANNQTCPLCRSKIFVDESDLDGLVKRLGGSSSSSSSSTPSTTTAAPIGSSNDTNNQSIRIEIGSVSSTRRGVGSESEYSSDRRHRSYSLGSFEYAGVDGELRNGGSEIARESGGFGGKKSGEVAEVGGCGGGRGWLREYVDRIAASSTSSSAFSSLRLSGRFLAGSGRRTGDVFSGSSRRSEGIAAGSFDLDRNGLGEDIGNFFRWLSWV</sequence>
<dbReference type="AlphaFoldDB" id="A0AAP0K2Y0"/>
<comment type="subcellular location">
    <subcellularLocation>
        <location evidence="1">Membrane</location>
        <topology evidence="1">Single-pass membrane protein</topology>
    </subcellularLocation>
</comment>
<keyword evidence="17" id="KW-1185">Reference proteome</keyword>
<dbReference type="InterPro" id="IPR001841">
    <property type="entry name" value="Znf_RING"/>
</dbReference>
<evidence type="ECO:0000256" key="3">
    <source>
        <dbReference type="ARBA" id="ARBA00022679"/>
    </source>
</evidence>
<dbReference type="Pfam" id="PF13639">
    <property type="entry name" value="zf-RING_2"/>
    <property type="match status" value="1"/>
</dbReference>
<feature type="compositionally biased region" description="Low complexity" evidence="13">
    <location>
        <begin position="189"/>
        <end position="210"/>
    </location>
</feature>
<dbReference type="GO" id="GO:0008270">
    <property type="term" value="F:zinc ion binding"/>
    <property type="evidence" value="ECO:0007669"/>
    <property type="project" value="UniProtKB-KW"/>
</dbReference>
<dbReference type="PANTHER" id="PTHR45768:SF16">
    <property type="entry name" value="E3 UBIQUITIN-PROTEIN LIGASE ATL4"/>
    <property type="match status" value="1"/>
</dbReference>
<evidence type="ECO:0000256" key="13">
    <source>
        <dbReference type="SAM" id="MobiDB-lite"/>
    </source>
</evidence>
<evidence type="ECO:0000256" key="8">
    <source>
        <dbReference type="ARBA" id="ARBA00022833"/>
    </source>
</evidence>
<evidence type="ECO:0000256" key="14">
    <source>
        <dbReference type="SAM" id="Phobius"/>
    </source>
</evidence>
<dbReference type="Gene3D" id="3.30.40.10">
    <property type="entry name" value="Zinc/RING finger domain, C3HC4 (zinc finger)"/>
    <property type="match status" value="1"/>
</dbReference>
<organism evidence="16 17">
    <name type="scientific">Stephania japonica</name>
    <dbReference type="NCBI Taxonomy" id="461633"/>
    <lineage>
        <taxon>Eukaryota</taxon>
        <taxon>Viridiplantae</taxon>
        <taxon>Streptophyta</taxon>
        <taxon>Embryophyta</taxon>
        <taxon>Tracheophyta</taxon>
        <taxon>Spermatophyta</taxon>
        <taxon>Magnoliopsida</taxon>
        <taxon>Ranunculales</taxon>
        <taxon>Menispermaceae</taxon>
        <taxon>Menispermoideae</taxon>
        <taxon>Cissampelideae</taxon>
        <taxon>Stephania</taxon>
    </lineage>
</organism>
<keyword evidence="3" id="KW-0808">Transferase</keyword>
<evidence type="ECO:0000256" key="11">
    <source>
        <dbReference type="ARBA" id="ARBA00024209"/>
    </source>
</evidence>
<evidence type="ECO:0000256" key="10">
    <source>
        <dbReference type="ARBA" id="ARBA00023136"/>
    </source>
</evidence>
<keyword evidence="6 12" id="KW-0863">Zinc-finger</keyword>
<evidence type="ECO:0000313" key="16">
    <source>
        <dbReference type="EMBL" id="KAK9144801.1"/>
    </source>
</evidence>
<keyword evidence="9 14" id="KW-1133">Transmembrane helix</keyword>